<protein>
    <submittedName>
        <fullName evidence="2">Uncharacterized protein</fullName>
    </submittedName>
</protein>
<dbReference type="Proteomes" id="UP000023152">
    <property type="component" value="Unassembled WGS sequence"/>
</dbReference>
<evidence type="ECO:0000313" key="2">
    <source>
        <dbReference type="EMBL" id="ETO04063.1"/>
    </source>
</evidence>
<feature type="non-terminal residue" evidence="2">
    <location>
        <position position="1"/>
    </location>
</feature>
<sequence length="197" mass="22859">KKKKKKKKKKLFRVGIYAKFHIWNGISSSAVRRSIAKSKGICPVFRLFCFEYCLQFGKSYKEYIIRTLSLLLLLLLLIISDKNLKKWKNEAAKWRKETSDAAGNVIKSRQKSSGKEPGIKLVDSNNRGGTLLQLLSKNKSVPDKTKTSQDADYLKARNVEKQFQMAVNKYNLELKKLERVLYFDTFMYCTGFAMFYV</sequence>
<feature type="non-terminal residue" evidence="2">
    <location>
        <position position="197"/>
    </location>
</feature>
<proteinExistence type="predicted"/>
<organism evidence="2 3">
    <name type="scientific">Reticulomyxa filosa</name>
    <dbReference type="NCBI Taxonomy" id="46433"/>
    <lineage>
        <taxon>Eukaryota</taxon>
        <taxon>Sar</taxon>
        <taxon>Rhizaria</taxon>
        <taxon>Retaria</taxon>
        <taxon>Foraminifera</taxon>
        <taxon>Monothalamids</taxon>
        <taxon>Reticulomyxidae</taxon>
        <taxon>Reticulomyxa</taxon>
    </lineage>
</organism>
<keyword evidence="3" id="KW-1185">Reference proteome</keyword>
<dbReference type="AlphaFoldDB" id="X6LQ90"/>
<evidence type="ECO:0000256" key="1">
    <source>
        <dbReference type="SAM" id="Phobius"/>
    </source>
</evidence>
<evidence type="ECO:0000313" key="3">
    <source>
        <dbReference type="Proteomes" id="UP000023152"/>
    </source>
</evidence>
<feature type="transmembrane region" description="Helical" evidence="1">
    <location>
        <begin position="63"/>
        <end position="79"/>
    </location>
</feature>
<keyword evidence="1" id="KW-0472">Membrane</keyword>
<comment type="caution">
    <text evidence="2">The sequence shown here is derived from an EMBL/GenBank/DDBJ whole genome shotgun (WGS) entry which is preliminary data.</text>
</comment>
<keyword evidence="1" id="KW-1133">Transmembrane helix</keyword>
<reference evidence="2 3" key="1">
    <citation type="journal article" date="2013" name="Curr. Biol.">
        <title>The Genome of the Foraminiferan Reticulomyxa filosa.</title>
        <authorList>
            <person name="Glockner G."/>
            <person name="Hulsmann N."/>
            <person name="Schleicher M."/>
            <person name="Noegel A.A."/>
            <person name="Eichinger L."/>
            <person name="Gallinger C."/>
            <person name="Pawlowski J."/>
            <person name="Sierra R."/>
            <person name="Euteneuer U."/>
            <person name="Pillet L."/>
            <person name="Moustafa A."/>
            <person name="Platzer M."/>
            <person name="Groth M."/>
            <person name="Szafranski K."/>
            <person name="Schliwa M."/>
        </authorList>
    </citation>
    <scope>NUCLEOTIDE SEQUENCE [LARGE SCALE GENOMIC DNA]</scope>
</reference>
<gene>
    <name evidence="2" type="ORF">RFI_33339</name>
</gene>
<dbReference type="EMBL" id="ASPP01030546">
    <property type="protein sequence ID" value="ETO04063.1"/>
    <property type="molecule type" value="Genomic_DNA"/>
</dbReference>
<name>X6LQ90_RETFI</name>
<accession>X6LQ90</accession>
<keyword evidence="1" id="KW-0812">Transmembrane</keyword>